<name>A0ACC3SH01_9PEZI</name>
<organism evidence="1 2">
    <name type="scientific">Zalaria obscura</name>
    <dbReference type="NCBI Taxonomy" id="2024903"/>
    <lineage>
        <taxon>Eukaryota</taxon>
        <taxon>Fungi</taxon>
        <taxon>Dikarya</taxon>
        <taxon>Ascomycota</taxon>
        <taxon>Pezizomycotina</taxon>
        <taxon>Dothideomycetes</taxon>
        <taxon>Dothideomycetidae</taxon>
        <taxon>Dothideales</taxon>
        <taxon>Zalariaceae</taxon>
        <taxon>Zalaria</taxon>
    </lineage>
</organism>
<evidence type="ECO:0000313" key="1">
    <source>
        <dbReference type="EMBL" id="KAK8213528.1"/>
    </source>
</evidence>
<gene>
    <name evidence="1" type="primary">VPS10</name>
    <name evidence="1" type="ORF">M8818_002830</name>
</gene>
<evidence type="ECO:0000313" key="2">
    <source>
        <dbReference type="Proteomes" id="UP001320706"/>
    </source>
</evidence>
<reference evidence="1" key="1">
    <citation type="submission" date="2024-02" db="EMBL/GenBank/DDBJ databases">
        <title>Metagenome Assembled Genome of Zalaria obscura JY119.</title>
        <authorList>
            <person name="Vighnesh L."/>
            <person name="Jagadeeshwari U."/>
            <person name="Venkata Ramana C."/>
            <person name="Sasikala C."/>
        </authorList>
    </citation>
    <scope>NUCLEOTIDE SEQUENCE</scope>
    <source>
        <strain evidence="1">JY119</strain>
    </source>
</reference>
<dbReference type="Proteomes" id="UP001320706">
    <property type="component" value="Unassembled WGS sequence"/>
</dbReference>
<comment type="caution">
    <text evidence="1">The sequence shown here is derived from an EMBL/GenBank/DDBJ whole genome shotgun (WGS) entry which is preliminary data.</text>
</comment>
<keyword evidence="2" id="KW-1185">Reference proteome</keyword>
<sequence length="1666" mass="186116">MSRAILIIHAGVGLQAVVRIRSHTSPFDPTSHYGELGWRRGLGTWMGLLMPGQKPITPYTYLMQRTCLYRYAPSHKVVISAGVSEALLGCQISGVAADRPSPAVLNVEALAPQSLARYPCIPNLHLIRLPARHAAWRVARHHSSLLAAAGISHQLGVIAVRLRHLSTPPYDSFTATKLLSVIMKTRLSIFLGLLLLCCSLTAVSAKKDKPDLEETQFKFLPTNLFYFDDSEVVLLQEGSPGTVYRSATAGESWSAIKDINNQQAVETLRHPFNNQVAITLGSDKTHWITKDQGKTWTSFRTKYNPVMGRPPILFHASDPDRMLFIGGDCLGWDCTQKAFYTLDGFDTLESLHENVIQCLWSKSQDLFTTGDEKKDKNEIMCIVEGKYSPFSKDYRIVVTDDFFETKEVEPLVADGRTVQGIVSMAAVKGYIALAAKSEGTSELALYVTHDGTTWHRAEFGEHKLEQDAFTLLESTNYSMQIDVMTTRGVMDPMGVLFTSNSNGTYFTENIKHTNRNFRGFVDFEKVQNIQGIVLVNTVDNWEEVETSWTAEKQIKTSISFDDGRTWQPLKVGKDDLHLHSVSEQINTGRIFSSPAPGIVMGVGNTGKYLDDISKGDTYVSDDAGLTWTRALKGPHMYEVGDQGAVLVAVETGATKEIKWSINHGKDWDSLKLDDEITAMQLTTVPDSTSLQFILAATKGKGAKLEYFIYSIDFDGLHERKCKDSDFEKWPARVDEDGKPSCLMGHTQFFRRRKADADCFVDEEFKDPEPQFEDCKCTDADYECDFNFVKSEDGQECIPVASFDAPEGVCKDPEDTFEGSSGYRLIPGNTCVKKGGVVKDEPIERPCKDTLRPPASGQVTHEVTNFKGSSFKEYYYLERAESAQGDDETIILRTDRRETYITHDHGKTWEEAVPDDEIVSIYPHQYFNDIVYLVTASKRVYYSKNRGKHFSHFNAPEAPNQDRLQILGFHPHEQDWLIWTGGKDCTGFGTDCHSVAHVSRKGGEEWEILLPYVRKCQFISREDRKDSEQLVYCEQYQNEDPANPLQLISSDDWFEHKKVLIDNIINFATMSEFIIVATRDEDQKSLRVDTSIDGTTFANAMFPKNFQVPHQQAYTVLDSSTHAVFLHVTVNNREEQEYGSIVKSNSNGTSYVLSIGEVNRNTPGYVDFEKMQGLEGVAVVNVVANVEEADGGAKKKLKTMITHNDGAEWGYITPPEKDSEGKSYKCEDSVLEKCSLHLHGYTERRDPRDTYSSPSAVGLMMGVGNVGPYLGQYKEGDTFITRDGGVTWTEVFKGTYMWEYGDQGSIIVIVQEDTPTNVVYYTLDEGNNWREYEFSKDKVLIDDISTVPSDTSRNFLLWGRDGSGKGGLVTINLDFTGLTDKPCKLDEVNPEASDSDYYLWEPKHPLSDSNCLFGHVAQYHRKKLDSVCYNGRSIDHLHNIARNCTCSRQDFECDYNYERQTDGSCKLVPGLSPADPMAVCATTDAVEYYEPTGYRRIPLTTCQGGKEMDYTSTSHPCPGREPEYEKKHGISGAGLFFAITIPIAVAAAAGWWVWKNWDGKFGRIRLGDGYSAIGMGAGGAFDSDQPWIKWPVAAVSALVAVVAAVPMVVGSLYRSVSSRFGRAGGGGGYARPYTSRSSFQRGRGDYAVVDPDEGELLGESEDEEEQV</sequence>
<dbReference type="EMBL" id="JAMKPW020000011">
    <property type="protein sequence ID" value="KAK8213528.1"/>
    <property type="molecule type" value="Genomic_DNA"/>
</dbReference>
<protein>
    <submittedName>
        <fullName evidence="1">Vacuolar protein sorting/targeting protein PEP1</fullName>
    </submittedName>
</protein>
<accession>A0ACC3SH01</accession>
<proteinExistence type="predicted"/>